<evidence type="ECO:0000313" key="6">
    <source>
        <dbReference type="EMBL" id="MDR6511324.1"/>
    </source>
</evidence>
<evidence type="ECO:0000259" key="5">
    <source>
        <dbReference type="PROSITE" id="PS50931"/>
    </source>
</evidence>
<dbReference type="RefSeq" id="WP_171793494.1">
    <property type="nucleotide sequence ID" value="NZ_JAVDRD010000005.1"/>
</dbReference>
<protein>
    <submittedName>
        <fullName evidence="6">DNA-binding transcriptional LysR family regulator</fullName>
    </submittedName>
</protein>
<name>A0ABU1MM82_9SPHN</name>
<feature type="domain" description="HTH lysR-type" evidence="5">
    <location>
        <begin position="6"/>
        <end position="63"/>
    </location>
</feature>
<dbReference type="Proteomes" id="UP001184150">
    <property type="component" value="Unassembled WGS sequence"/>
</dbReference>
<gene>
    <name evidence="6" type="ORF">J2792_002196</name>
</gene>
<dbReference type="PANTHER" id="PTHR30118:SF6">
    <property type="entry name" value="HTH-TYPE TRANSCRIPTIONAL REGULATOR LEUO"/>
    <property type="match status" value="1"/>
</dbReference>
<evidence type="ECO:0000313" key="7">
    <source>
        <dbReference type="Proteomes" id="UP001184150"/>
    </source>
</evidence>
<keyword evidence="4" id="KW-0804">Transcription</keyword>
<organism evidence="6 7">
    <name type="scientific">Novosphingobium capsulatum</name>
    <dbReference type="NCBI Taxonomy" id="13688"/>
    <lineage>
        <taxon>Bacteria</taxon>
        <taxon>Pseudomonadati</taxon>
        <taxon>Pseudomonadota</taxon>
        <taxon>Alphaproteobacteria</taxon>
        <taxon>Sphingomonadales</taxon>
        <taxon>Sphingomonadaceae</taxon>
        <taxon>Novosphingobium</taxon>
    </lineage>
</organism>
<dbReference type="SUPFAM" id="SSF53850">
    <property type="entry name" value="Periplasmic binding protein-like II"/>
    <property type="match status" value="1"/>
</dbReference>
<proteinExistence type="inferred from homology"/>
<dbReference type="PROSITE" id="PS50931">
    <property type="entry name" value="HTH_LYSR"/>
    <property type="match status" value="1"/>
</dbReference>
<evidence type="ECO:0000256" key="4">
    <source>
        <dbReference type="ARBA" id="ARBA00023163"/>
    </source>
</evidence>
<comment type="similarity">
    <text evidence="1">Belongs to the LysR transcriptional regulatory family.</text>
</comment>
<dbReference type="InterPro" id="IPR000847">
    <property type="entry name" value="LysR_HTH_N"/>
</dbReference>
<dbReference type="EMBL" id="JAVDRD010000005">
    <property type="protein sequence ID" value="MDR6511324.1"/>
    <property type="molecule type" value="Genomic_DNA"/>
</dbReference>
<dbReference type="GO" id="GO:0003677">
    <property type="term" value="F:DNA binding"/>
    <property type="evidence" value="ECO:0007669"/>
    <property type="project" value="UniProtKB-KW"/>
</dbReference>
<sequence length="318" mass="35838">MRFERLDLNLLVALDALLTERSVTLAAERLCLSQSAASSSLARLRDYFGDELMVVRGRQMTLTVRGEELREPVRAVLEQIRNTITVAPEFNPLTCDRQIKVVGSDYVTQVLLADVLCDLETSAPNMRVDILPLHDAPHEVIERQQADLLVSLDYALSPDHPSCLLFEDDHVMIGWDENPFMHSEITRQSYFDVGHAVARFGRMRVPAFEDSFMSRMKLARRVEVVAPTFLVLPKLVVGTRRVATVMRRLAEQMAQSEAIVLRELPFVMPPIREMLQWHVASGNDLALNWLVERIRLMASRDPAKAHLAASSPGRTASG</sequence>
<dbReference type="InterPro" id="IPR050389">
    <property type="entry name" value="LysR-type_TF"/>
</dbReference>
<dbReference type="InterPro" id="IPR036388">
    <property type="entry name" value="WH-like_DNA-bd_sf"/>
</dbReference>
<evidence type="ECO:0000256" key="2">
    <source>
        <dbReference type="ARBA" id="ARBA00023015"/>
    </source>
</evidence>
<dbReference type="SUPFAM" id="SSF46785">
    <property type="entry name" value="Winged helix' DNA-binding domain"/>
    <property type="match status" value="1"/>
</dbReference>
<keyword evidence="2" id="KW-0805">Transcription regulation</keyword>
<evidence type="ECO:0000256" key="1">
    <source>
        <dbReference type="ARBA" id="ARBA00009437"/>
    </source>
</evidence>
<reference evidence="6 7" key="1">
    <citation type="submission" date="2023-07" db="EMBL/GenBank/DDBJ databases">
        <title>Sorghum-associated microbial communities from plants grown in Nebraska, USA.</title>
        <authorList>
            <person name="Schachtman D."/>
        </authorList>
    </citation>
    <scope>NUCLEOTIDE SEQUENCE [LARGE SCALE GENOMIC DNA]</scope>
    <source>
        <strain evidence="6 7">DS1027</strain>
    </source>
</reference>
<keyword evidence="3 6" id="KW-0238">DNA-binding</keyword>
<accession>A0ABU1MM82</accession>
<comment type="caution">
    <text evidence="6">The sequence shown here is derived from an EMBL/GenBank/DDBJ whole genome shotgun (WGS) entry which is preliminary data.</text>
</comment>
<dbReference type="Gene3D" id="1.10.10.10">
    <property type="entry name" value="Winged helix-like DNA-binding domain superfamily/Winged helix DNA-binding domain"/>
    <property type="match status" value="1"/>
</dbReference>
<dbReference type="PANTHER" id="PTHR30118">
    <property type="entry name" value="HTH-TYPE TRANSCRIPTIONAL REGULATOR LEUO-RELATED"/>
    <property type="match status" value="1"/>
</dbReference>
<evidence type="ECO:0000256" key="3">
    <source>
        <dbReference type="ARBA" id="ARBA00023125"/>
    </source>
</evidence>
<keyword evidence="7" id="KW-1185">Reference proteome</keyword>
<dbReference type="Pfam" id="PF00126">
    <property type="entry name" value="HTH_1"/>
    <property type="match status" value="1"/>
</dbReference>
<dbReference type="Gene3D" id="3.40.190.10">
    <property type="entry name" value="Periplasmic binding protein-like II"/>
    <property type="match status" value="2"/>
</dbReference>
<dbReference type="InterPro" id="IPR036390">
    <property type="entry name" value="WH_DNA-bd_sf"/>
</dbReference>